<evidence type="ECO:0000256" key="1">
    <source>
        <dbReference type="ARBA" id="ARBA00004448"/>
    </source>
</evidence>
<dbReference type="STRING" id="284811.E7FHS1"/>
<dbReference type="Proteomes" id="UP000000591">
    <property type="component" value="Chromosome VII"/>
</dbReference>
<evidence type="ECO:0000256" key="7">
    <source>
        <dbReference type="ARBA" id="ARBA00023128"/>
    </source>
</evidence>
<dbReference type="GO" id="GO:0032979">
    <property type="term" value="P:protein insertion into mitochondrial inner membrane from matrix"/>
    <property type="evidence" value="ECO:0000318"/>
    <property type="project" value="GO_Central"/>
</dbReference>
<dbReference type="PANTHER" id="PTHR12428">
    <property type="entry name" value="OXA1"/>
    <property type="match status" value="1"/>
</dbReference>
<evidence type="ECO:0000313" key="13">
    <source>
        <dbReference type="EMBL" id="AAS54633.1"/>
    </source>
</evidence>
<evidence type="ECO:0000256" key="11">
    <source>
        <dbReference type="SAM" id="Phobius"/>
    </source>
</evidence>
<dbReference type="OMA" id="GWKNAQT"/>
<feature type="transmembrane region" description="Helical" evidence="11">
    <location>
        <begin position="110"/>
        <end position="130"/>
    </location>
</feature>
<evidence type="ECO:0000259" key="12">
    <source>
        <dbReference type="Pfam" id="PF02096"/>
    </source>
</evidence>
<keyword evidence="3 9" id="KW-0812">Transmembrane</keyword>
<feature type="transmembrane region" description="Helical" evidence="11">
    <location>
        <begin position="182"/>
        <end position="204"/>
    </location>
</feature>
<dbReference type="AlphaFoldDB" id="E7FHS1"/>
<dbReference type="PANTHER" id="PTHR12428:SF66">
    <property type="entry name" value="MITOCHONDRIAL INNER MEMBRANE PROTEIN OXA1L"/>
    <property type="match status" value="1"/>
</dbReference>
<dbReference type="eggNOG" id="KOG1239">
    <property type="taxonomic scope" value="Eukaryota"/>
</dbReference>
<dbReference type="GeneID" id="4623111"/>
<dbReference type="HOGENOM" id="CLU_029282_3_0_1"/>
<reference evidence="14" key="2">
    <citation type="journal article" date="2013" name="G3 (Bethesda)">
        <title>Genomes of Ashbya fungi isolated from insects reveal four mating-type loci, numerous translocations, lack of transposons, and distinct gene duplications.</title>
        <authorList>
            <person name="Dietrich F.S."/>
            <person name="Voegeli S."/>
            <person name="Kuo S."/>
            <person name="Philippsen P."/>
        </authorList>
    </citation>
    <scope>GENOME REANNOTATION</scope>
    <source>
        <strain evidence="14">ATCC 10895 / CBS 109.51 / FGSC 9923 / NRRL Y-1056</strain>
    </source>
</reference>
<dbReference type="EMBL" id="AE016820">
    <property type="protein sequence ID" value="AAS54633.1"/>
    <property type="molecule type" value="Genomic_DNA"/>
</dbReference>
<comment type="subcellular location">
    <subcellularLocation>
        <location evidence="9">Membrane</location>
        <topology evidence="9">Multi-pass membrane protein</topology>
    </subcellularLocation>
    <subcellularLocation>
        <location evidence="1">Mitochondrion inner membrane</location>
        <topology evidence="1">Multi-pass membrane protein</topology>
    </subcellularLocation>
</comment>
<evidence type="ECO:0000256" key="10">
    <source>
        <dbReference type="SAM" id="MobiDB-lite"/>
    </source>
</evidence>
<feature type="region of interest" description="Disordered" evidence="10">
    <location>
        <begin position="357"/>
        <end position="378"/>
    </location>
</feature>
<keyword evidence="6 11" id="KW-1133">Transmembrane helix</keyword>
<evidence type="ECO:0000256" key="6">
    <source>
        <dbReference type="ARBA" id="ARBA00022989"/>
    </source>
</evidence>
<accession>E7FHS1</accession>
<gene>
    <name evidence="13" type="ORF">AGOS_AGR143W</name>
</gene>
<dbReference type="CDD" id="cd20069">
    <property type="entry name" value="5TM_Oxa1-like"/>
    <property type="match status" value="1"/>
</dbReference>
<evidence type="ECO:0000256" key="9">
    <source>
        <dbReference type="RuleBase" id="RU003945"/>
    </source>
</evidence>
<dbReference type="Pfam" id="PF02096">
    <property type="entry name" value="60KD_IMP"/>
    <property type="match status" value="1"/>
</dbReference>
<reference evidence="13 14" key="1">
    <citation type="journal article" date="2004" name="Science">
        <title>The Ashbya gossypii genome as a tool for mapping the ancient Saccharomyces cerevisiae genome.</title>
        <authorList>
            <person name="Dietrich F.S."/>
            <person name="Voegeli S."/>
            <person name="Brachat S."/>
            <person name="Lerch A."/>
            <person name="Gates K."/>
            <person name="Steiner S."/>
            <person name="Mohr C."/>
            <person name="Pohlmann R."/>
            <person name="Luedi P."/>
            <person name="Choi S."/>
            <person name="Wing R.A."/>
            <person name="Flavier A."/>
            <person name="Gaffney T.D."/>
            <person name="Philippsen P."/>
        </authorList>
    </citation>
    <scope>NUCLEOTIDE SEQUENCE [LARGE SCALE GENOMIC DNA]</scope>
    <source>
        <strain evidence="14">ATCC 10895 / CBS 109.51 / FGSC 9923 / NRRL Y-1056</strain>
    </source>
</reference>
<keyword evidence="8 11" id="KW-0472">Membrane</keyword>
<feature type="transmembrane region" description="Helical" evidence="11">
    <location>
        <begin position="261"/>
        <end position="286"/>
    </location>
</feature>
<comment type="similarity">
    <text evidence="2 9">Belongs to the OXA1/ALB3/YidC family.</text>
</comment>
<keyword evidence="5" id="KW-0809">Transit peptide</keyword>
<proteinExistence type="inferred from homology"/>
<dbReference type="InParanoid" id="E7FHS1"/>
<dbReference type="InterPro" id="IPR001708">
    <property type="entry name" value="YidC/ALB3/OXA1/COX18"/>
</dbReference>
<feature type="compositionally biased region" description="Basic and acidic residues" evidence="10">
    <location>
        <begin position="357"/>
        <end position="367"/>
    </location>
</feature>
<dbReference type="KEGG" id="ago:AGOS_AGR143W"/>
<evidence type="ECO:0000256" key="5">
    <source>
        <dbReference type="ARBA" id="ARBA00022946"/>
    </source>
</evidence>
<name>E7FHS1_EREGS</name>
<evidence type="ECO:0000313" key="14">
    <source>
        <dbReference type="Proteomes" id="UP000000591"/>
    </source>
</evidence>
<keyword evidence="14" id="KW-1185">Reference proteome</keyword>
<dbReference type="FunCoup" id="E7FHS1">
    <property type="interactions" value="633"/>
</dbReference>
<dbReference type="RefSeq" id="NP_986809.1">
    <property type="nucleotide sequence ID" value="NM_211871.1"/>
</dbReference>
<feature type="domain" description="Membrane insertase YidC/Oxa/ALB C-terminal" evidence="12">
    <location>
        <begin position="110"/>
        <end position="299"/>
    </location>
</feature>
<dbReference type="InterPro" id="IPR028055">
    <property type="entry name" value="YidC/Oxa/ALB_C"/>
</dbReference>
<evidence type="ECO:0000256" key="8">
    <source>
        <dbReference type="ARBA" id="ARBA00023136"/>
    </source>
</evidence>
<sequence>MLRASALRTVRSLRTPTFGTAFPVGLQRTAIRLNSSASGGGIPKATEELSELQNQLPTFETAEPIVQAAGEASNHIGYLASINMADSWLWPTGLLQNILEHVHVYAGLPWWGTICVTTVLVRALLFPLYVKYSDTIAKTSRVKPELEQLTREVMASTDLVEQQQATLKRRKLLQENGIKNRYLVVPILQLPLAISFFAAIRQMANYPVDGFSVQGIWWFADLAQADPYLGLQCLTAAMFMGLSRAGGESGAQQFSPQMRKVFTFLPLLTIPATMNLASGVVLYLAVNGVCSVAQTLLLRTPAIRRKLNIADVVPAPPADPNAPPKGLLESFRENIKKAKEQAEKKAEMNKKRYELEEAAKKEKERTSNIKIVHRSKLK</sequence>
<dbReference type="OrthoDB" id="2148490at2759"/>
<evidence type="ECO:0000256" key="3">
    <source>
        <dbReference type="ARBA" id="ARBA00022692"/>
    </source>
</evidence>
<keyword evidence="7" id="KW-0496">Mitochondrion</keyword>
<dbReference type="GO" id="GO:0032977">
    <property type="term" value="F:membrane insertase activity"/>
    <property type="evidence" value="ECO:0000318"/>
    <property type="project" value="GO_Central"/>
</dbReference>
<organism evidence="13 14">
    <name type="scientific">Eremothecium gossypii (strain ATCC 10895 / CBS 109.51 / FGSC 9923 / NRRL Y-1056)</name>
    <name type="common">Yeast</name>
    <name type="synonym">Ashbya gossypii</name>
    <dbReference type="NCBI Taxonomy" id="284811"/>
    <lineage>
        <taxon>Eukaryota</taxon>
        <taxon>Fungi</taxon>
        <taxon>Dikarya</taxon>
        <taxon>Ascomycota</taxon>
        <taxon>Saccharomycotina</taxon>
        <taxon>Saccharomycetes</taxon>
        <taxon>Saccharomycetales</taxon>
        <taxon>Saccharomycetaceae</taxon>
        <taxon>Eremothecium</taxon>
    </lineage>
</organism>
<evidence type="ECO:0000256" key="4">
    <source>
        <dbReference type="ARBA" id="ARBA00022792"/>
    </source>
</evidence>
<keyword evidence="4" id="KW-0999">Mitochondrion inner membrane</keyword>
<protein>
    <submittedName>
        <fullName evidence="13">AGR143Wp</fullName>
    </submittedName>
</protein>
<evidence type="ECO:0000256" key="2">
    <source>
        <dbReference type="ARBA" id="ARBA00009877"/>
    </source>
</evidence>
<dbReference type="GO" id="GO:0005743">
    <property type="term" value="C:mitochondrial inner membrane"/>
    <property type="evidence" value="ECO:0000318"/>
    <property type="project" value="GO_Central"/>
</dbReference>